<dbReference type="Pfam" id="PF10240">
    <property type="entry name" value="DUF2464"/>
    <property type="match status" value="1"/>
</dbReference>
<protein>
    <submittedName>
        <fullName evidence="11">MABP domain-containing protein</fullName>
    </submittedName>
</protein>
<keyword evidence="4" id="KW-0813">Transport</keyword>
<keyword evidence="6" id="KW-0653">Protein transport</keyword>
<dbReference type="WBParaSite" id="PTRK_0001105700.1">
    <property type="protein sequence ID" value="PTRK_0001105700.1"/>
    <property type="gene ID" value="PTRK_0001105700"/>
</dbReference>
<keyword evidence="10" id="KW-1185">Reference proteome</keyword>
<dbReference type="GO" id="GO:0042058">
    <property type="term" value="P:regulation of epidermal growth factor receptor signaling pathway"/>
    <property type="evidence" value="ECO:0007669"/>
    <property type="project" value="TreeGrafter"/>
</dbReference>
<dbReference type="GO" id="GO:0031902">
    <property type="term" value="C:late endosome membrane"/>
    <property type="evidence" value="ECO:0007669"/>
    <property type="project" value="UniProtKB-SubCell"/>
</dbReference>
<evidence type="ECO:0000313" key="10">
    <source>
        <dbReference type="Proteomes" id="UP000038045"/>
    </source>
</evidence>
<evidence type="ECO:0000256" key="1">
    <source>
        <dbReference type="ARBA" id="ARBA00004414"/>
    </source>
</evidence>
<dbReference type="GO" id="GO:0015031">
    <property type="term" value="P:protein transport"/>
    <property type="evidence" value="ECO:0007669"/>
    <property type="project" value="UniProtKB-KW"/>
</dbReference>
<dbReference type="GO" id="GO:0019075">
    <property type="term" value="P:virus maturation"/>
    <property type="evidence" value="ECO:0007669"/>
    <property type="project" value="TreeGrafter"/>
</dbReference>
<evidence type="ECO:0000256" key="5">
    <source>
        <dbReference type="ARBA" id="ARBA00022753"/>
    </source>
</evidence>
<dbReference type="STRING" id="131310.A0A0N4ZRC2"/>
<sequence>MLKRSTEFEEELGVKPIYGICIITDPKNAPKNYTPIVKTFDDGTDADLWKEGGFTSFFSRPVRYLCVNRIPENGQTEILHDIQIKKEDVTIPPGFTEISFTADTKEKSLRKYRLLVSFLPKEKIIDAITDIIVVKTNKPYRRYTPAGEIDGLRIWYKASSIQTCLLGFPKSASNPLMDGNLYPQLPSNHSSSISGGLNKISNDFNAFTIKAVDEKSKILQNLPLILNEVYVKSNVTNKKKFNIPEIPFLQSLNSDIYKYDLERSILERGY</sequence>
<evidence type="ECO:0000256" key="6">
    <source>
        <dbReference type="ARBA" id="ARBA00022927"/>
    </source>
</evidence>
<evidence type="ECO:0000259" key="9">
    <source>
        <dbReference type="PROSITE" id="PS51498"/>
    </source>
</evidence>
<dbReference type="GO" id="GO:0046755">
    <property type="term" value="P:viral budding"/>
    <property type="evidence" value="ECO:0007669"/>
    <property type="project" value="TreeGrafter"/>
</dbReference>
<keyword evidence="5" id="KW-0967">Endosome</keyword>
<keyword evidence="7" id="KW-0472">Membrane</keyword>
<dbReference type="GO" id="GO:0000813">
    <property type="term" value="C:ESCRT I complex"/>
    <property type="evidence" value="ECO:0007669"/>
    <property type="project" value="InterPro"/>
</dbReference>
<dbReference type="PROSITE" id="PS51498">
    <property type="entry name" value="MABP"/>
    <property type="match status" value="1"/>
</dbReference>
<dbReference type="FunFam" id="2.100.10.50:FF:000002">
    <property type="entry name" value="Multivesicular body subunit 12B"/>
    <property type="match status" value="1"/>
</dbReference>
<evidence type="ECO:0000256" key="3">
    <source>
        <dbReference type="ARBA" id="ARBA00010432"/>
    </source>
</evidence>
<evidence type="ECO:0000256" key="4">
    <source>
        <dbReference type="ARBA" id="ARBA00022448"/>
    </source>
</evidence>
<proteinExistence type="inferred from homology"/>
<dbReference type="AlphaFoldDB" id="A0A0N4ZRC2"/>
<accession>A0A0N4ZRC2</accession>
<comment type="similarity">
    <text evidence="3">Belongs to the MVB12 family.</text>
</comment>
<comment type="function">
    <text evidence="8">Component of the ESCRT-I complex, a regulator of vesicular trafficking process. Required for the sorting of endocytic ubiquitinated cargos into multivesicular bodies.</text>
</comment>
<evidence type="ECO:0000256" key="2">
    <source>
        <dbReference type="ARBA" id="ARBA00004481"/>
    </source>
</evidence>
<dbReference type="InterPro" id="IPR040297">
    <property type="entry name" value="MVB12B"/>
</dbReference>
<comment type="subcellular location">
    <subcellularLocation>
        <location evidence="2">Endosome membrane</location>
        <topology evidence="2">Peripheral membrane protein</topology>
    </subcellularLocation>
    <subcellularLocation>
        <location evidence="1">Late endosome membrane</location>
    </subcellularLocation>
</comment>
<dbReference type="Gene3D" id="2.100.10.50">
    <property type="match status" value="1"/>
</dbReference>
<dbReference type="InterPro" id="IPR018798">
    <property type="entry name" value="MVB12A/B"/>
</dbReference>
<feature type="domain" description="MABP" evidence="9">
    <location>
        <begin position="14"/>
        <end position="160"/>
    </location>
</feature>
<name>A0A0N4ZRC2_PARTI</name>
<dbReference type="Proteomes" id="UP000038045">
    <property type="component" value="Unplaced"/>
</dbReference>
<dbReference type="PANTHER" id="PTHR31547">
    <property type="entry name" value="MULTIVESICULAR BODY SUBUNIT 12B"/>
    <property type="match status" value="1"/>
</dbReference>
<reference evidence="11" key="1">
    <citation type="submission" date="2017-02" db="UniProtKB">
        <authorList>
            <consortium name="WormBaseParasite"/>
        </authorList>
    </citation>
    <scope>IDENTIFICATION</scope>
</reference>
<organism evidence="10 11">
    <name type="scientific">Parastrongyloides trichosuri</name>
    <name type="common">Possum-specific nematode worm</name>
    <dbReference type="NCBI Taxonomy" id="131310"/>
    <lineage>
        <taxon>Eukaryota</taxon>
        <taxon>Metazoa</taxon>
        <taxon>Ecdysozoa</taxon>
        <taxon>Nematoda</taxon>
        <taxon>Chromadorea</taxon>
        <taxon>Rhabditida</taxon>
        <taxon>Tylenchina</taxon>
        <taxon>Panagrolaimomorpha</taxon>
        <taxon>Strongyloidoidea</taxon>
        <taxon>Strongyloididae</taxon>
        <taxon>Parastrongyloides</taxon>
    </lineage>
</organism>
<dbReference type="InterPro" id="IPR023341">
    <property type="entry name" value="MABP"/>
</dbReference>
<evidence type="ECO:0000256" key="8">
    <source>
        <dbReference type="ARBA" id="ARBA00053101"/>
    </source>
</evidence>
<dbReference type="PANTHER" id="PTHR31547:SF1">
    <property type="entry name" value="MULTIVESICULAR BODY SUBUNIT 12B"/>
    <property type="match status" value="1"/>
</dbReference>
<evidence type="ECO:0000256" key="7">
    <source>
        <dbReference type="ARBA" id="ARBA00023136"/>
    </source>
</evidence>
<evidence type="ECO:0000313" key="11">
    <source>
        <dbReference type="WBParaSite" id="PTRK_0001105700.1"/>
    </source>
</evidence>